<dbReference type="InterPro" id="IPR058923">
    <property type="entry name" value="RCC1-like_dom"/>
</dbReference>
<dbReference type="PANTHER" id="PTHR45982">
    <property type="entry name" value="REGULATOR OF CHROMOSOME CONDENSATION"/>
    <property type="match status" value="1"/>
</dbReference>
<dbReference type="AlphaFoldDB" id="C3YRS7"/>
<accession>C3YRS7</accession>
<dbReference type="InterPro" id="IPR051553">
    <property type="entry name" value="Ran_GTPase-activating"/>
</dbReference>
<evidence type="ECO:0000256" key="3">
    <source>
        <dbReference type="PROSITE-ProRule" id="PRU00235"/>
    </source>
</evidence>
<proteinExistence type="predicted"/>
<name>C3YRS7_BRAFL</name>
<evidence type="ECO:0000313" key="6">
    <source>
        <dbReference type="EMBL" id="EEN56832.1"/>
    </source>
</evidence>
<evidence type="ECO:0000256" key="1">
    <source>
        <dbReference type="ARBA" id="ARBA00022658"/>
    </source>
</evidence>
<dbReference type="eggNOG" id="KOG1426">
    <property type="taxonomic scope" value="Eukaryota"/>
</dbReference>
<keyword evidence="2" id="KW-0677">Repeat</keyword>
<feature type="repeat" description="RCC1" evidence="3">
    <location>
        <begin position="357"/>
        <end position="408"/>
    </location>
</feature>
<sequence length="466" mass="49479">MEKEVGRSLRTYLLMPSHARLQELLVKTSGGLRNEAVGVGLNMNQIKNYVKKARLETGMCSWEQEDVDREVLIALTLDELRVRRGISLQDEVDILTWTSSQRTGLEPRAASPSPPQGPLSGAPPLSLRPGGQVLAVGENDCGQLALVDEHEIVKSEDDLDYEGRLLPTPVALPAGKIIVDVAAGALHSAFLTSEGEVWTCGNNDEGEVARPTAGDVDGHRVTSTCLDASGLVAAAVSCGDSFTAILDTRGRLFWAGQLRDSNGVYYNIGPRLQEVPGWWAPVTKISTGGNHLAVLVANTIACCGAPDLGQLGRIRARRALKRSSKETALTLSPWTTASDFVDVCCGQNTTIGITAAGDIFGCGANNQCQLALEGPQIIWTTTRIEALSQRQLVQVAMGDTHGIALSSTGQAYAWGSGVSNQLCVGKEVDRKEAPVPMVGLPARPILKISGGGQHVLVLVEPPAPKC</sequence>
<feature type="repeat" description="RCC1" evidence="3">
    <location>
        <begin position="409"/>
        <end position="461"/>
    </location>
</feature>
<gene>
    <name evidence="6" type="ORF">BRAFLDRAFT_75889</name>
</gene>
<dbReference type="PROSITE" id="PS00626">
    <property type="entry name" value="RCC1_2"/>
    <property type="match status" value="1"/>
</dbReference>
<dbReference type="SUPFAM" id="SSF50985">
    <property type="entry name" value="RCC1/BLIP-II"/>
    <property type="match status" value="1"/>
</dbReference>
<dbReference type="Pfam" id="PF25390">
    <property type="entry name" value="WD40_RLD"/>
    <property type="match status" value="1"/>
</dbReference>
<reference evidence="6" key="1">
    <citation type="journal article" date="2008" name="Nature">
        <title>The amphioxus genome and the evolution of the chordate karyotype.</title>
        <authorList>
            <consortium name="US DOE Joint Genome Institute (JGI-PGF)"/>
            <person name="Putnam N.H."/>
            <person name="Butts T."/>
            <person name="Ferrier D.E.K."/>
            <person name="Furlong R.F."/>
            <person name="Hellsten U."/>
            <person name="Kawashima T."/>
            <person name="Robinson-Rechavi M."/>
            <person name="Shoguchi E."/>
            <person name="Terry A."/>
            <person name="Yu J.-K."/>
            <person name="Benito-Gutierrez E.L."/>
            <person name="Dubchak I."/>
            <person name="Garcia-Fernandez J."/>
            <person name="Gibson-Brown J.J."/>
            <person name="Grigoriev I.V."/>
            <person name="Horton A.C."/>
            <person name="de Jong P.J."/>
            <person name="Jurka J."/>
            <person name="Kapitonov V.V."/>
            <person name="Kohara Y."/>
            <person name="Kuroki Y."/>
            <person name="Lindquist E."/>
            <person name="Lucas S."/>
            <person name="Osoegawa K."/>
            <person name="Pennacchio L.A."/>
            <person name="Salamov A.A."/>
            <person name="Satou Y."/>
            <person name="Sauka-Spengler T."/>
            <person name="Schmutz J."/>
            <person name="Shin-I T."/>
            <person name="Toyoda A."/>
            <person name="Bronner-Fraser M."/>
            <person name="Fujiyama A."/>
            <person name="Holland L.Z."/>
            <person name="Holland P.W.H."/>
            <person name="Satoh N."/>
            <person name="Rokhsar D.S."/>
        </authorList>
    </citation>
    <scope>NUCLEOTIDE SEQUENCE [LARGE SCALE GENOMIC DNA]</scope>
    <source>
        <strain evidence="6">S238N-H82</strain>
        <tissue evidence="6">Testes</tissue>
    </source>
</reference>
<evidence type="ECO:0000259" key="5">
    <source>
        <dbReference type="Pfam" id="PF25390"/>
    </source>
</evidence>
<protein>
    <recommendedName>
        <fullName evidence="5">RCC1-like domain-containing protein</fullName>
    </recommendedName>
</protein>
<dbReference type="Gene3D" id="2.130.10.30">
    <property type="entry name" value="Regulator of chromosome condensation 1/beta-lactamase-inhibitor protein II"/>
    <property type="match status" value="1"/>
</dbReference>
<dbReference type="PROSITE" id="PS50012">
    <property type="entry name" value="RCC1_3"/>
    <property type="match status" value="3"/>
</dbReference>
<feature type="repeat" description="RCC1" evidence="3">
    <location>
        <begin position="131"/>
        <end position="194"/>
    </location>
</feature>
<feature type="domain" description="RCC1-like" evidence="5">
    <location>
        <begin position="132"/>
        <end position="459"/>
    </location>
</feature>
<dbReference type="InterPro" id="IPR009091">
    <property type="entry name" value="RCC1/BLIP-II"/>
</dbReference>
<dbReference type="InterPro" id="IPR000408">
    <property type="entry name" value="Reg_chr_condens"/>
</dbReference>
<keyword evidence="1" id="KW-0344">Guanine-nucleotide releasing factor</keyword>
<dbReference type="PRINTS" id="PR00633">
    <property type="entry name" value="RCCNDNSATION"/>
</dbReference>
<dbReference type="PANTHER" id="PTHR45982:SF1">
    <property type="entry name" value="REGULATOR OF CHROMOSOME CONDENSATION"/>
    <property type="match status" value="1"/>
</dbReference>
<evidence type="ECO:0000256" key="2">
    <source>
        <dbReference type="ARBA" id="ARBA00022737"/>
    </source>
</evidence>
<dbReference type="InParanoid" id="C3YRS7"/>
<dbReference type="EMBL" id="GG666548">
    <property type="protein sequence ID" value="EEN56832.1"/>
    <property type="molecule type" value="Genomic_DNA"/>
</dbReference>
<dbReference type="STRING" id="7739.C3YRS7"/>
<organism>
    <name type="scientific">Branchiostoma floridae</name>
    <name type="common">Florida lancelet</name>
    <name type="synonym">Amphioxus</name>
    <dbReference type="NCBI Taxonomy" id="7739"/>
    <lineage>
        <taxon>Eukaryota</taxon>
        <taxon>Metazoa</taxon>
        <taxon>Chordata</taxon>
        <taxon>Cephalochordata</taxon>
        <taxon>Leptocardii</taxon>
        <taxon>Amphioxiformes</taxon>
        <taxon>Branchiostomatidae</taxon>
        <taxon>Branchiostoma</taxon>
    </lineage>
</organism>
<feature type="region of interest" description="Disordered" evidence="4">
    <location>
        <begin position="103"/>
        <end position="129"/>
    </location>
</feature>
<evidence type="ECO:0000256" key="4">
    <source>
        <dbReference type="SAM" id="MobiDB-lite"/>
    </source>
</evidence>